<dbReference type="SMART" id="SM00271">
    <property type="entry name" value="DnaJ"/>
    <property type="match status" value="1"/>
</dbReference>
<feature type="domain" description="J" evidence="3">
    <location>
        <begin position="135"/>
        <end position="188"/>
    </location>
</feature>
<reference evidence="4 5" key="1">
    <citation type="journal article" date="2019" name="Int. J. Syst. Evol. Microbiol.">
        <title>The Global Catalogue of Microorganisms (GCM) 10K type strain sequencing project: providing services to taxonomists for standard genome sequencing and annotation.</title>
        <authorList>
            <consortium name="The Broad Institute Genomics Platform"/>
            <consortium name="The Broad Institute Genome Sequencing Center for Infectious Disease"/>
            <person name="Wu L."/>
            <person name="Ma J."/>
        </authorList>
    </citation>
    <scope>NUCLEOTIDE SEQUENCE [LARGE SCALE GENOMIC DNA]</scope>
    <source>
        <strain evidence="4 5">XZYJ18</strain>
    </source>
</reference>
<dbReference type="Gene3D" id="1.10.287.110">
    <property type="entry name" value="DnaJ domain"/>
    <property type="match status" value="1"/>
</dbReference>
<dbReference type="AlphaFoldDB" id="A0ABD5Q5V3"/>
<dbReference type="PROSITE" id="PS50076">
    <property type="entry name" value="DNAJ_2"/>
    <property type="match status" value="1"/>
</dbReference>
<sequence>MQQDRLLFGLAAVLAGIATLEFVLAFVYTPALFAIAVPFAVAAYLVWYHASGRLREQVVSGRAREYRRAESETGGFGAGPRDSFSGRRGGFDDGRGGFGARGSRERRRARGARGARGQRAGGARTVGDTGPSAAEAYRVLGLDADADSEEVRRAYREKVKAVHPDRESGDEEEFKRVKEAYEVLDARS</sequence>
<feature type="transmembrane region" description="Helical" evidence="2">
    <location>
        <begin position="7"/>
        <end position="26"/>
    </location>
</feature>
<organism evidence="4 5">
    <name type="scientific">Halorussus aquaticus</name>
    <dbReference type="NCBI Taxonomy" id="2953748"/>
    <lineage>
        <taxon>Archaea</taxon>
        <taxon>Methanobacteriati</taxon>
        <taxon>Methanobacteriota</taxon>
        <taxon>Stenosarchaea group</taxon>
        <taxon>Halobacteria</taxon>
        <taxon>Halobacteriales</taxon>
        <taxon>Haladaptataceae</taxon>
        <taxon>Halorussus</taxon>
    </lineage>
</organism>
<dbReference type="GeneID" id="73043420"/>
<evidence type="ECO:0000256" key="2">
    <source>
        <dbReference type="SAM" id="Phobius"/>
    </source>
</evidence>
<dbReference type="RefSeq" id="WP_254268520.1">
    <property type="nucleotide sequence ID" value="NZ_CP100400.1"/>
</dbReference>
<accession>A0ABD5Q5V3</accession>
<dbReference type="Proteomes" id="UP001595945">
    <property type="component" value="Unassembled WGS sequence"/>
</dbReference>
<evidence type="ECO:0000313" key="5">
    <source>
        <dbReference type="Proteomes" id="UP001595945"/>
    </source>
</evidence>
<keyword evidence="5" id="KW-1185">Reference proteome</keyword>
<keyword evidence="2" id="KW-0812">Transmembrane</keyword>
<evidence type="ECO:0000256" key="1">
    <source>
        <dbReference type="SAM" id="MobiDB-lite"/>
    </source>
</evidence>
<dbReference type="Pfam" id="PF00226">
    <property type="entry name" value="DnaJ"/>
    <property type="match status" value="1"/>
</dbReference>
<gene>
    <name evidence="4" type="ORF">ACFO9K_16475</name>
</gene>
<comment type="caution">
    <text evidence="4">The sequence shown here is derived from an EMBL/GenBank/DDBJ whole genome shotgun (WGS) entry which is preliminary data.</text>
</comment>
<keyword evidence="2" id="KW-0472">Membrane</keyword>
<feature type="compositionally biased region" description="Basic residues" evidence="1">
    <location>
        <begin position="104"/>
        <end position="113"/>
    </location>
</feature>
<dbReference type="CDD" id="cd06257">
    <property type="entry name" value="DnaJ"/>
    <property type="match status" value="1"/>
</dbReference>
<keyword evidence="2" id="KW-1133">Transmembrane helix</keyword>
<proteinExistence type="predicted"/>
<evidence type="ECO:0000259" key="3">
    <source>
        <dbReference type="PROSITE" id="PS50076"/>
    </source>
</evidence>
<dbReference type="InterPro" id="IPR036869">
    <property type="entry name" value="J_dom_sf"/>
</dbReference>
<dbReference type="SUPFAM" id="SSF46565">
    <property type="entry name" value="Chaperone J-domain"/>
    <property type="match status" value="1"/>
</dbReference>
<name>A0ABD5Q5V3_9EURY</name>
<protein>
    <submittedName>
        <fullName evidence="4">DnaJ domain-containing protein</fullName>
    </submittedName>
</protein>
<dbReference type="EMBL" id="JBHSHT010000002">
    <property type="protein sequence ID" value="MFC4825852.1"/>
    <property type="molecule type" value="Genomic_DNA"/>
</dbReference>
<feature type="transmembrane region" description="Helical" evidence="2">
    <location>
        <begin position="32"/>
        <end position="50"/>
    </location>
</feature>
<dbReference type="InterPro" id="IPR001623">
    <property type="entry name" value="DnaJ_domain"/>
</dbReference>
<dbReference type="PANTHER" id="PTHR43096:SF71">
    <property type="entry name" value="PROTEIN DNAJ, PUTATIVE-RELATED"/>
    <property type="match status" value="1"/>
</dbReference>
<feature type="region of interest" description="Disordered" evidence="1">
    <location>
        <begin position="70"/>
        <end position="130"/>
    </location>
</feature>
<dbReference type="PANTHER" id="PTHR43096">
    <property type="entry name" value="DNAJ HOMOLOG 1, MITOCHONDRIAL-RELATED"/>
    <property type="match status" value="1"/>
</dbReference>
<evidence type="ECO:0000313" key="4">
    <source>
        <dbReference type="EMBL" id="MFC4825852.1"/>
    </source>
</evidence>
<dbReference type="PRINTS" id="PR00625">
    <property type="entry name" value="JDOMAIN"/>
</dbReference>